<evidence type="ECO:0000313" key="2">
    <source>
        <dbReference type="EMBL" id="MBE6093746.1"/>
    </source>
</evidence>
<protein>
    <recommendedName>
        <fullName evidence="4">DUF4468 domain-containing protein</fullName>
    </recommendedName>
</protein>
<proteinExistence type="predicted"/>
<evidence type="ECO:0000313" key="3">
    <source>
        <dbReference type="Proteomes" id="UP000761380"/>
    </source>
</evidence>
<reference evidence="2" key="1">
    <citation type="submission" date="2019-04" db="EMBL/GenBank/DDBJ databases">
        <title>Evolution of Biomass-Degrading Anaerobic Consortia Revealed by Metagenomics.</title>
        <authorList>
            <person name="Peng X."/>
        </authorList>
    </citation>
    <scope>NUCLEOTIDE SEQUENCE</scope>
    <source>
        <strain evidence="2">SIG240</strain>
    </source>
</reference>
<feature type="signal peptide" evidence="1">
    <location>
        <begin position="1"/>
        <end position="23"/>
    </location>
</feature>
<feature type="chain" id="PRO_5037266127" description="DUF4468 domain-containing protein" evidence="1">
    <location>
        <begin position="24"/>
        <end position="140"/>
    </location>
</feature>
<accession>A0A927WKS8</accession>
<keyword evidence="1" id="KW-0732">Signal</keyword>
<organism evidence="2 3">
    <name type="scientific">Selenomonas ruminantium</name>
    <dbReference type="NCBI Taxonomy" id="971"/>
    <lineage>
        <taxon>Bacteria</taxon>
        <taxon>Bacillati</taxon>
        <taxon>Bacillota</taxon>
        <taxon>Negativicutes</taxon>
        <taxon>Selenomonadales</taxon>
        <taxon>Selenomonadaceae</taxon>
        <taxon>Selenomonas</taxon>
    </lineage>
</organism>
<gene>
    <name evidence="2" type="ORF">E7201_11385</name>
</gene>
<dbReference type="Proteomes" id="UP000761380">
    <property type="component" value="Unassembled WGS sequence"/>
</dbReference>
<dbReference type="AlphaFoldDB" id="A0A927WKS8"/>
<name>A0A927WKS8_SELRU</name>
<comment type="caution">
    <text evidence="2">The sequence shown here is derived from an EMBL/GenBank/DDBJ whole genome shotgun (WGS) entry which is preliminary data.</text>
</comment>
<dbReference type="EMBL" id="SVBY01000132">
    <property type="protein sequence ID" value="MBE6093746.1"/>
    <property type="molecule type" value="Genomic_DNA"/>
</dbReference>
<evidence type="ECO:0000256" key="1">
    <source>
        <dbReference type="SAM" id="SignalP"/>
    </source>
</evidence>
<sequence length="140" mass="16359">MKFRRILPLFLSVWLFTAATAFAENMQFVDAVGATGYYVDVDSLSFSQTTEVQPDKTKKNYEIVQARVAVIKARTNRRYIYLMQFNKEKMLYRILSSKVQIYDSKQFVEQTDEVSPELPFVASSPMQTVLDFIYEQPRNK</sequence>
<evidence type="ECO:0008006" key="4">
    <source>
        <dbReference type="Google" id="ProtNLM"/>
    </source>
</evidence>